<dbReference type="AlphaFoldDB" id="A0A5J4V8J3"/>
<evidence type="ECO:0000313" key="10">
    <source>
        <dbReference type="Proteomes" id="UP000324800"/>
    </source>
</evidence>
<keyword evidence="2 6" id="KW-0489">Methyltransferase</keyword>
<accession>A0A5J4V8J3</accession>
<dbReference type="Proteomes" id="UP000324800">
    <property type="component" value="Unassembled WGS sequence"/>
</dbReference>
<evidence type="ECO:0000256" key="2">
    <source>
        <dbReference type="ARBA" id="ARBA00022603"/>
    </source>
</evidence>
<evidence type="ECO:0000256" key="5">
    <source>
        <dbReference type="ARBA" id="ARBA00022884"/>
    </source>
</evidence>
<organism evidence="9 10">
    <name type="scientific">Streblomastix strix</name>
    <dbReference type="NCBI Taxonomy" id="222440"/>
    <lineage>
        <taxon>Eukaryota</taxon>
        <taxon>Metamonada</taxon>
        <taxon>Preaxostyla</taxon>
        <taxon>Oxymonadida</taxon>
        <taxon>Streblomastigidae</taxon>
        <taxon>Streblomastix</taxon>
    </lineage>
</organism>
<evidence type="ECO:0000256" key="1">
    <source>
        <dbReference type="ARBA" id="ARBA00007494"/>
    </source>
</evidence>
<dbReference type="InterPro" id="IPR029063">
    <property type="entry name" value="SAM-dependent_MTases_sf"/>
</dbReference>
<feature type="binding site" evidence="6">
    <location>
        <position position="54"/>
    </location>
    <ligand>
        <name>S-adenosyl-L-methionine</name>
        <dbReference type="ChEBI" id="CHEBI:59789"/>
    </ligand>
</feature>
<feature type="domain" description="SAM-dependent MTase RsmB/NOP-type" evidence="8">
    <location>
        <begin position="1"/>
        <end position="169"/>
    </location>
</feature>
<reference evidence="9 10" key="1">
    <citation type="submission" date="2019-03" db="EMBL/GenBank/DDBJ databases">
        <title>Single cell metagenomics reveals metabolic interactions within the superorganism composed of flagellate Streblomastix strix and complex community of Bacteroidetes bacteria on its surface.</title>
        <authorList>
            <person name="Treitli S.C."/>
            <person name="Kolisko M."/>
            <person name="Husnik F."/>
            <person name="Keeling P."/>
            <person name="Hampl V."/>
        </authorList>
    </citation>
    <scope>NUCLEOTIDE SEQUENCE [LARGE SCALE GENOMIC DNA]</scope>
    <source>
        <strain evidence="9">ST1C</strain>
    </source>
</reference>
<comment type="caution">
    <text evidence="6">Lacks conserved residue(s) required for the propagation of feature annotation.</text>
</comment>
<dbReference type="Gene3D" id="3.40.50.150">
    <property type="entry name" value="Vaccinia Virus protein VP39"/>
    <property type="match status" value="1"/>
</dbReference>
<dbReference type="SUPFAM" id="SSF53335">
    <property type="entry name" value="S-adenosyl-L-methionine-dependent methyltransferases"/>
    <property type="match status" value="1"/>
</dbReference>
<dbReference type="GO" id="GO:0003723">
    <property type="term" value="F:RNA binding"/>
    <property type="evidence" value="ECO:0007669"/>
    <property type="project" value="UniProtKB-UniRule"/>
</dbReference>
<dbReference type="GO" id="GO:0008173">
    <property type="term" value="F:RNA methyltransferase activity"/>
    <property type="evidence" value="ECO:0007669"/>
    <property type="project" value="InterPro"/>
</dbReference>
<feature type="region of interest" description="Disordered" evidence="7">
    <location>
        <begin position="669"/>
        <end position="734"/>
    </location>
</feature>
<gene>
    <name evidence="9" type="ORF">EZS28_025657</name>
</gene>
<dbReference type="EMBL" id="SNRW01008901">
    <property type="protein sequence ID" value="KAA6378816.1"/>
    <property type="molecule type" value="Genomic_DNA"/>
</dbReference>
<dbReference type="Pfam" id="PF01189">
    <property type="entry name" value="Methyltr_RsmB-F"/>
    <property type="match status" value="1"/>
</dbReference>
<feature type="active site" description="Nucleophile" evidence="6">
    <location>
        <position position="110"/>
    </location>
</feature>
<dbReference type="InterPro" id="IPR001678">
    <property type="entry name" value="MeTrfase_RsmB-F_NOP2_dom"/>
</dbReference>
<evidence type="ECO:0000256" key="7">
    <source>
        <dbReference type="SAM" id="MobiDB-lite"/>
    </source>
</evidence>
<proteinExistence type="inferred from homology"/>
<dbReference type="OrthoDB" id="6093671at2759"/>
<evidence type="ECO:0000259" key="8">
    <source>
        <dbReference type="PROSITE" id="PS51686"/>
    </source>
</evidence>
<feature type="region of interest" description="Disordered" evidence="7">
    <location>
        <begin position="1162"/>
        <end position="1181"/>
    </location>
</feature>
<feature type="region of interest" description="Disordered" evidence="7">
    <location>
        <begin position="1120"/>
        <end position="1143"/>
    </location>
</feature>
<evidence type="ECO:0000313" key="9">
    <source>
        <dbReference type="EMBL" id="KAA6378816.1"/>
    </source>
</evidence>
<dbReference type="PANTHER" id="PTHR22808">
    <property type="entry name" value="NCL1 YEAST -RELATED NOL1/NOP2/FMU SUN DOMAIN-CONTAINING"/>
    <property type="match status" value="1"/>
</dbReference>
<sequence length="1181" mass="137146">MIRIKKDVILKSPSHVVVNHDASCFPFIRLKNHQSSSQQQNNKQHFLFDRVLCDVPCSGDGTMRKAPDIWMGWTTSNGMSHHGLQLRIAQRGALLLKEIDNIPRMVYSTCTLNPIDDEAVVTQLLLSYPQLEQLDTSQEISALKRRQGVSNWQVQDMGEKVKSFDLLKNSRNKQLKHTLWLPTLEYIEEQQVIRIEIDEDIIEYLCFYESKFKLQAMYRKRTMTQTSGQNAQALFTHLHDGAGLNTTPNQPLADDRDASGSDTNVFASDREITVTEAYAGPALRTPPMQEIQHFYMRFMKLLTGRNAFAIDFWANPIVQAQIQDYKAQTMHVPEVTRHAEVPQHQILNNIANCRVDGYIQNLQFQILMLYELTILLIQYILEENTKKTVIFLVGICAALLCFAERSTYIRIQMKEGAQGAQQFDPSYNGVMSHAIQPLLALRLILGQVSQDLANPQANQYSATAMGPEQQIPQLVTFTPTQIMQQFYSGQLIARPQIQQPFQGFSIRPNLIQDIAQNYSNSRASMKTYLCLCRILQPLECNKLNNQAYQILQHQAQWAIQPFNLASKARTLNSQTNYTISYPQLGHQHWYKNNKTKFKNLYLQMDDQQIHQEQPYHEGLHKTSNRYRTKKSHKEQIRQFNAHKDFWTQRSYTLRYLGLKDNGKHHKGFGEGLLNVNEDDNHHHHHDHDHDHDHNHRHDRERNDRNNQFDLRKGRKRRRMISNKGSGNGQNKDDWAEGLHREVDRQQLRFFRVFRNKREQALPPIQSVTEAPVYISTLQTAQEEAFRIENNISPNIDEESSVSWTSSESINQERNTPITIFRTAQQLLALDVLNLEQNIQLNIENTPRNVEENINTEAEQPTQIGATHTPQTEQLDSLQHQQIEQNDDLNNIAEQNPFLTTQIFPGLLNLTHQSSLSETGSLNEQQQQLSLSLSPSSSSLIQTKQSQQPSQKQSLFVTDLNHQFIKEVQQSKYIPIEQAVDRLPLLSEDPKRQVEIKIYTGEQVQYINKMEQNEKFQNMMNCMMNKLYNHSDEYEAMRLRMEILNRLPPEEQKRVERGFGPYMRLTSFYESQIQSKIAVQNSKAIHIDTVWDFCGGTGEQQDVFQKDFVYGSQFLEIRPLGKNEKKYKHKKHQKSQKKQRNNQTQTQQYYNNQMLDSHLEPLFSQVNYPGPQEGPQTSHTQN</sequence>
<dbReference type="InterPro" id="IPR049560">
    <property type="entry name" value="MeTrfase_RsmB-F_NOP2_cat"/>
</dbReference>
<dbReference type="GO" id="GO:0001510">
    <property type="term" value="P:RNA methylation"/>
    <property type="evidence" value="ECO:0007669"/>
    <property type="project" value="InterPro"/>
</dbReference>
<feature type="compositionally biased region" description="Basic residues" evidence="7">
    <location>
        <begin position="1124"/>
        <end position="1139"/>
    </location>
</feature>
<keyword evidence="3 6" id="KW-0808">Transferase</keyword>
<keyword evidence="5 6" id="KW-0694">RNA-binding</keyword>
<name>A0A5J4V8J3_9EUKA</name>
<comment type="similarity">
    <text evidence="1 6">Belongs to the class I-like SAM-binding methyltransferase superfamily. RsmB/NOP family.</text>
</comment>
<dbReference type="PROSITE" id="PS01153">
    <property type="entry name" value="NOL1_NOP2_SUN"/>
    <property type="match status" value="1"/>
</dbReference>
<comment type="caution">
    <text evidence="9">The sequence shown here is derived from an EMBL/GenBank/DDBJ whole genome shotgun (WGS) entry which is preliminary data.</text>
</comment>
<keyword evidence="4 6" id="KW-0949">S-adenosyl-L-methionine</keyword>
<evidence type="ECO:0000256" key="4">
    <source>
        <dbReference type="ARBA" id="ARBA00022691"/>
    </source>
</evidence>
<dbReference type="InterPro" id="IPR018314">
    <property type="entry name" value="RsmB/NOL1/NOP2-like_CS"/>
</dbReference>
<dbReference type="PROSITE" id="PS51686">
    <property type="entry name" value="SAM_MT_RSMB_NOP"/>
    <property type="match status" value="1"/>
</dbReference>
<feature type="compositionally biased region" description="Basic and acidic residues" evidence="7">
    <location>
        <begin position="687"/>
        <end position="711"/>
    </location>
</feature>
<dbReference type="InterPro" id="IPR023267">
    <property type="entry name" value="RCMT"/>
</dbReference>
<evidence type="ECO:0000256" key="6">
    <source>
        <dbReference type="PROSITE-ProRule" id="PRU01023"/>
    </source>
</evidence>
<evidence type="ECO:0000256" key="3">
    <source>
        <dbReference type="ARBA" id="ARBA00022679"/>
    </source>
</evidence>
<protein>
    <submittedName>
        <fullName evidence="9">Putative NOL1/NOP2/Sun domain family, member 2</fullName>
    </submittedName>
</protein>